<evidence type="ECO:0000313" key="2">
    <source>
        <dbReference type="Proteomes" id="UP000694560"/>
    </source>
</evidence>
<reference evidence="1" key="2">
    <citation type="submission" date="2025-09" db="UniProtKB">
        <authorList>
            <consortium name="Ensembl"/>
        </authorList>
    </citation>
    <scope>IDENTIFICATION</scope>
</reference>
<dbReference type="Proteomes" id="UP000694560">
    <property type="component" value="Unplaced"/>
</dbReference>
<protein>
    <submittedName>
        <fullName evidence="1">Uncharacterized protein</fullName>
    </submittedName>
</protein>
<organism evidence="1 2">
    <name type="scientific">Malurus cyaneus samueli</name>
    <dbReference type="NCBI Taxonomy" id="2593467"/>
    <lineage>
        <taxon>Eukaryota</taxon>
        <taxon>Metazoa</taxon>
        <taxon>Chordata</taxon>
        <taxon>Craniata</taxon>
        <taxon>Vertebrata</taxon>
        <taxon>Euteleostomi</taxon>
        <taxon>Archelosauria</taxon>
        <taxon>Archosauria</taxon>
        <taxon>Dinosauria</taxon>
        <taxon>Saurischia</taxon>
        <taxon>Theropoda</taxon>
        <taxon>Coelurosauria</taxon>
        <taxon>Aves</taxon>
        <taxon>Neognathae</taxon>
        <taxon>Neoaves</taxon>
        <taxon>Telluraves</taxon>
        <taxon>Australaves</taxon>
        <taxon>Passeriformes</taxon>
        <taxon>Meliphagoidea</taxon>
        <taxon>Maluridae</taxon>
        <taxon>Malurus</taxon>
    </lineage>
</organism>
<keyword evidence="2" id="KW-1185">Reference proteome</keyword>
<evidence type="ECO:0000313" key="1">
    <source>
        <dbReference type="Ensembl" id="ENSMCSP00000010119.1"/>
    </source>
</evidence>
<dbReference type="AlphaFoldDB" id="A0A8C5TM84"/>
<reference evidence="1" key="1">
    <citation type="submission" date="2025-08" db="UniProtKB">
        <authorList>
            <consortium name="Ensembl"/>
        </authorList>
    </citation>
    <scope>IDENTIFICATION</scope>
</reference>
<accession>A0A8C5TM84</accession>
<dbReference type="Ensembl" id="ENSMCST00000010379.1">
    <property type="protein sequence ID" value="ENSMCSP00000010119.1"/>
    <property type="gene ID" value="ENSMCSG00000007169.1"/>
</dbReference>
<proteinExistence type="predicted"/>
<sequence>WKKDLIHGCIRNLLNQNVFLPINAVIFLETIMQHHPHSSEHWIFFAWSKTAPKSHGVKKESSASSLTGIPSKKKASAPLQPTLPWSFLCMYPYIVTAQVYYTCLEHINTSAINVACLFDNRYNIFSALNKAKVIVDSIPIW</sequence>
<name>A0A8C5TM84_9PASS</name>